<feature type="compositionally biased region" description="Low complexity" evidence="1">
    <location>
        <begin position="32"/>
        <end position="47"/>
    </location>
</feature>
<feature type="compositionally biased region" description="Basic and acidic residues" evidence="1">
    <location>
        <begin position="19"/>
        <end position="30"/>
    </location>
</feature>
<protein>
    <submittedName>
        <fullName evidence="2">Uncharacterized protein</fullName>
    </submittedName>
</protein>
<evidence type="ECO:0000313" key="2">
    <source>
        <dbReference type="EMBL" id="KAG5461412.1"/>
    </source>
</evidence>
<feature type="region of interest" description="Disordered" evidence="1">
    <location>
        <begin position="1"/>
        <end position="97"/>
    </location>
</feature>
<comment type="caution">
    <text evidence="2">The sequence shown here is derived from an EMBL/GenBank/DDBJ whole genome shotgun (WGS) entry which is preliminary data.</text>
</comment>
<keyword evidence="3" id="KW-1185">Reference proteome</keyword>
<accession>A0A8H7ZY11</accession>
<evidence type="ECO:0000256" key="1">
    <source>
        <dbReference type="SAM" id="MobiDB-lite"/>
    </source>
</evidence>
<evidence type="ECO:0000313" key="3">
    <source>
        <dbReference type="Proteomes" id="UP000673691"/>
    </source>
</evidence>
<name>A0A8H7ZY11_9FUNG</name>
<reference evidence="2 3" key="1">
    <citation type="journal article" name="Sci. Rep.">
        <title>Genome-scale phylogenetic analyses confirm Olpidium as the closest living zoosporic fungus to the non-flagellated, terrestrial fungi.</title>
        <authorList>
            <person name="Chang Y."/>
            <person name="Rochon D."/>
            <person name="Sekimoto S."/>
            <person name="Wang Y."/>
            <person name="Chovatia M."/>
            <person name="Sandor L."/>
            <person name="Salamov A."/>
            <person name="Grigoriev I.V."/>
            <person name="Stajich J.E."/>
            <person name="Spatafora J.W."/>
        </authorList>
    </citation>
    <scope>NUCLEOTIDE SEQUENCE [LARGE SCALE GENOMIC DNA]</scope>
    <source>
        <strain evidence="2">S191</strain>
    </source>
</reference>
<dbReference type="Proteomes" id="UP000673691">
    <property type="component" value="Unassembled WGS sequence"/>
</dbReference>
<feature type="region of interest" description="Disordered" evidence="1">
    <location>
        <begin position="138"/>
        <end position="176"/>
    </location>
</feature>
<feature type="compositionally biased region" description="Low complexity" evidence="1">
    <location>
        <begin position="68"/>
        <end position="87"/>
    </location>
</feature>
<sequence length="176" mass="18722">MGPSIPKYPYNPSASQQVHGERNGAPEHMQHIQRQPPQIPPAAAAAQVSVARKPQQREQQFSGGGGVATTVGAARPSTTTEIISPSTNGVEGSAPFVEDGLGSQEICAVLRGPNPLVRDAATEYDSTTRDEHFTFEKLHRDEVGEQAAKARRHQSGGGGGHGPESSGCFVTRFRNR</sequence>
<gene>
    <name evidence="2" type="ORF">BJ554DRAFT_6402</name>
</gene>
<organism evidence="2 3">
    <name type="scientific">Olpidium bornovanus</name>
    <dbReference type="NCBI Taxonomy" id="278681"/>
    <lineage>
        <taxon>Eukaryota</taxon>
        <taxon>Fungi</taxon>
        <taxon>Fungi incertae sedis</taxon>
        <taxon>Olpidiomycota</taxon>
        <taxon>Olpidiomycotina</taxon>
        <taxon>Olpidiomycetes</taxon>
        <taxon>Olpidiales</taxon>
        <taxon>Olpidiaceae</taxon>
        <taxon>Olpidium</taxon>
    </lineage>
</organism>
<dbReference type="EMBL" id="JAEFCI010003703">
    <property type="protein sequence ID" value="KAG5461412.1"/>
    <property type="molecule type" value="Genomic_DNA"/>
</dbReference>
<proteinExistence type="predicted"/>
<dbReference type="AlphaFoldDB" id="A0A8H7ZY11"/>